<name>A0A0E0AVI6_9ORYZ</name>
<accession>A0A0E0AVI6</accession>
<sequence length="88" mass="9327">MGHKSHPAQSQPNSRARHVTLRTHQSTTSSSSSSAPRRPVAGRNHHHHSPSPPPPARAPPLPSPLPGRAARRISPLLPSRNPSQAGSV</sequence>
<feature type="region of interest" description="Disordered" evidence="1">
    <location>
        <begin position="1"/>
        <end position="88"/>
    </location>
</feature>
<dbReference type="Gramene" id="OGLUM08G16020.1">
    <property type="protein sequence ID" value="OGLUM08G16020.1"/>
    <property type="gene ID" value="OGLUM08G16020"/>
</dbReference>
<protein>
    <submittedName>
        <fullName evidence="2">Uncharacterized protein</fullName>
    </submittedName>
</protein>
<reference evidence="2" key="1">
    <citation type="submission" date="2015-04" db="UniProtKB">
        <authorList>
            <consortium name="EnsemblPlants"/>
        </authorList>
    </citation>
    <scope>IDENTIFICATION</scope>
</reference>
<dbReference type="HOGENOM" id="CLU_2472733_0_0_1"/>
<proteinExistence type="predicted"/>
<evidence type="ECO:0000313" key="2">
    <source>
        <dbReference type="EnsemblPlants" id="OGLUM08G16020.1"/>
    </source>
</evidence>
<feature type="compositionally biased region" description="Pro residues" evidence="1">
    <location>
        <begin position="50"/>
        <end position="65"/>
    </location>
</feature>
<dbReference type="AlphaFoldDB" id="A0A0E0AVI6"/>
<dbReference type="EnsemblPlants" id="OGLUM08G16020.1">
    <property type="protein sequence ID" value="OGLUM08G16020.1"/>
    <property type="gene ID" value="OGLUM08G16020"/>
</dbReference>
<dbReference type="Proteomes" id="UP000026961">
    <property type="component" value="Chromosome 8"/>
</dbReference>
<organism evidence="2">
    <name type="scientific">Oryza glumipatula</name>
    <dbReference type="NCBI Taxonomy" id="40148"/>
    <lineage>
        <taxon>Eukaryota</taxon>
        <taxon>Viridiplantae</taxon>
        <taxon>Streptophyta</taxon>
        <taxon>Embryophyta</taxon>
        <taxon>Tracheophyta</taxon>
        <taxon>Spermatophyta</taxon>
        <taxon>Magnoliopsida</taxon>
        <taxon>Liliopsida</taxon>
        <taxon>Poales</taxon>
        <taxon>Poaceae</taxon>
        <taxon>BOP clade</taxon>
        <taxon>Oryzoideae</taxon>
        <taxon>Oryzeae</taxon>
        <taxon>Oryzinae</taxon>
        <taxon>Oryza</taxon>
    </lineage>
</organism>
<reference evidence="2" key="2">
    <citation type="submission" date="2018-05" db="EMBL/GenBank/DDBJ databases">
        <title>OgluRS3 (Oryza glumaepatula Reference Sequence Version 3).</title>
        <authorList>
            <person name="Zhang J."/>
            <person name="Kudrna D."/>
            <person name="Lee S."/>
            <person name="Talag J."/>
            <person name="Welchert J."/>
            <person name="Wing R.A."/>
        </authorList>
    </citation>
    <scope>NUCLEOTIDE SEQUENCE [LARGE SCALE GENOMIC DNA]</scope>
</reference>
<keyword evidence="3" id="KW-1185">Reference proteome</keyword>
<evidence type="ECO:0000313" key="3">
    <source>
        <dbReference type="Proteomes" id="UP000026961"/>
    </source>
</evidence>
<evidence type="ECO:0000256" key="1">
    <source>
        <dbReference type="SAM" id="MobiDB-lite"/>
    </source>
</evidence>